<dbReference type="PANTHER" id="PTHR35046:SF26">
    <property type="entry name" value="RNA-DIRECTED DNA POLYMERASE"/>
    <property type="match status" value="1"/>
</dbReference>
<dbReference type="InterPro" id="IPR036397">
    <property type="entry name" value="RNaseH_sf"/>
</dbReference>
<dbReference type="EMBL" id="BQNB010010487">
    <property type="protein sequence ID" value="GJS77941.1"/>
    <property type="molecule type" value="Genomic_DNA"/>
</dbReference>
<dbReference type="InterPro" id="IPR012337">
    <property type="entry name" value="RNaseH-like_sf"/>
</dbReference>
<reference evidence="1" key="1">
    <citation type="journal article" date="2022" name="Int. J. Mol. Sci.">
        <title>Draft Genome of Tanacetum Coccineum: Genomic Comparison of Closely Related Tanacetum-Family Plants.</title>
        <authorList>
            <person name="Yamashiro T."/>
            <person name="Shiraishi A."/>
            <person name="Nakayama K."/>
            <person name="Satake H."/>
        </authorList>
    </citation>
    <scope>NUCLEOTIDE SEQUENCE</scope>
</reference>
<keyword evidence="1" id="KW-0548">Nucleotidyltransferase</keyword>
<evidence type="ECO:0000313" key="1">
    <source>
        <dbReference type="EMBL" id="GJS77941.1"/>
    </source>
</evidence>
<sequence>MEGFIATLKPSIDYKLRTTQKMVPNTFFDVLEHYFWKWQRLVSVVVILKYKLGPEMGQDVKKLVDRCVTCHKAKSNRTNASLYTPLPVPNSPWEDVSMDFVLGLPRSQRNKDSVMVVVNRFSKMAHYIWCNKTMDASHVVDLYFIEIIKLHGISKKITSDCDMKFMSHFWRTLWRKLGTNTIQHHMSPTN</sequence>
<protein>
    <submittedName>
        <fullName evidence="1">RNA-directed DNA polymerase</fullName>
    </submittedName>
</protein>
<keyword evidence="1" id="KW-0808">Transferase</keyword>
<name>A0ABQ4YLQ6_9ASTR</name>
<proteinExistence type="predicted"/>
<reference evidence="1" key="2">
    <citation type="submission" date="2022-01" db="EMBL/GenBank/DDBJ databases">
        <authorList>
            <person name="Yamashiro T."/>
            <person name="Shiraishi A."/>
            <person name="Satake H."/>
            <person name="Nakayama K."/>
        </authorList>
    </citation>
    <scope>NUCLEOTIDE SEQUENCE</scope>
</reference>
<keyword evidence="2" id="KW-1185">Reference proteome</keyword>
<comment type="caution">
    <text evidence="1">The sequence shown here is derived from an EMBL/GenBank/DDBJ whole genome shotgun (WGS) entry which is preliminary data.</text>
</comment>
<dbReference type="Gene3D" id="3.30.420.10">
    <property type="entry name" value="Ribonuclease H-like superfamily/Ribonuclease H"/>
    <property type="match status" value="1"/>
</dbReference>
<dbReference type="PANTHER" id="PTHR35046">
    <property type="entry name" value="ZINC KNUCKLE (CCHC-TYPE) FAMILY PROTEIN"/>
    <property type="match status" value="1"/>
</dbReference>
<dbReference type="Proteomes" id="UP001151760">
    <property type="component" value="Unassembled WGS sequence"/>
</dbReference>
<accession>A0ABQ4YLQ6</accession>
<evidence type="ECO:0000313" key="2">
    <source>
        <dbReference type="Proteomes" id="UP001151760"/>
    </source>
</evidence>
<keyword evidence="1" id="KW-0695">RNA-directed DNA polymerase</keyword>
<dbReference type="GO" id="GO:0003964">
    <property type="term" value="F:RNA-directed DNA polymerase activity"/>
    <property type="evidence" value="ECO:0007669"/>
    <property type="project" value="UniProtKB-KW"/>
</dbReference>
<organism evidence="1 2">
    <name type="scientific">Tanacetum coccineum</name>
    <dbReference type="NCBI Taxonomy" id="301880"/>
    <lineage>
        <taxon>Eukaryota</taxon>
        <taxon>Viridiplantae</taxon>
        <taxon>Streptophyta</taxon>
        <taxon>Embryophyta</taxon>
        <taxon>Tracheophyta</taxon>
        <taxon>Spermatophyta</taxon>
        <taxon>Magnoliopsida</taxon>
        <taxon>eudicotyledons</taxon>
        <taxon>Gunneridae</taxon>
        <taxon>Pentapetalae</taxon>
        <taxon>asterids</taxon>
        <taxon>campanulids</taxon>
        <taxon>Asterales</taxon>
        <taxon>Asteraceae</taxon>
        <taxon>Asteroideae</taxon>
        <taxon>Anthemideae</taxon>
        <taxon>Anthemidinae</taxon>
        <taxon>Tanacetum</taxon>
    </lineage>
</organism>
<dbReference type="SUPFAM" id="SSF53098">
    <property type="entry name" value="Ribonuclease H-like"/>
    <property type="match status" value="1"/>
</dbReference>
<gene>
    <name evidence="1" type="ORF">Tco_0727822</name>
</gene>